<dbReference type="RefSeq" id="YP_009953685.1">
    <property type="nucleotide sequence ID" value="NC_051624.1"/>
</dbReference>
<dbReference type="Pfam" id="PF08237">
    <property type="entry name" value="PE-PPE"/>
    <property type="match status" value="1"/>
</dbReference>
<evidence type="ECO:0000256" key="1">
    <source>
        <dbReference type="SAM" id="MobiDB-lite"/>
    </source>
</evidence>
<feature type="region of interest" description="Disordered" evidence="1">
    <location>
        <begin position="273"/>
        <end position="392"/>
    </location>
</feature>
<reference evidence="3 4" key="1">
    <citation type="submission" date="2019-01" db="EMBL/GenBank/DDBJ databases">
        <authorList>
            <person name="Neitz A."/>
            <person name="Villela V."/>
            <person name="Anton S."/>
            <person name="Buhyoff S."/>
            <person name="Consani M."/>
            <person name="Davis D."/>
            <person name="Haas R."/>
            <person name="Heid C."/>
            <person name="Roop S."/>
            <person name="Braley A.B."/>
            <person name="Ettinger A.-S.H."/>
            <person name="Anders K.R."/>
            <person name="Garlena R.A."/>
            <person name="Russell D.A."/>
            <person name="Pope W.H."/>
            <person name="Jacobs-Sera D."/>
            <person name="Hendrix R.W."/>
            <person name="Hatfull G.F."/>
        </authorList>
    </citation>
    <scope>NUCLEOTIDE SEQUENCE [LARGE SCALE GENOMIC DNA]</scope>
</reference>
<feature type="compositionally biased region" description="Low complexity" evidence="1">
    <location>
        <begin position="293"/>
        <end position="303"/>
    </location>
</feature>
<dbReference type="GO" id="GO:0016787">
    <property type="term" value="F:hydrolase activity"/>
    <property type="evidence" value="ECO:0007669"/>
    <property type="project" value="UniProtKB-KW"/>
</dbReference>
<dbReference type="KEGG" id="vg:60325162"/>
<gene>
    <name evidence="3" type="primary">97</name>
    <name evidence="3" type="ORF">SEA_NIBB_97</name>
</gene>
<accession>A0A411B5L2</accession>
<feature type="compositionally biased region" description="Low complexity" evidence="1">
    <location>
        <begin position="380"/>
        <end position="392"/>
    </location>
</feature>
<sequence>MRSHAVTRAAAAAVILSLATAAPAVAATAFTIRGTDSILSGGAAGDRPQDLAPSLFVGDAVHDVEYPASTLGMDKGTATAVRNLAAAEQGVQGPIVVAGFSQGAIAIALDKARVMALPADQRPAAGDLSYVVIGDPTGPNGLLHWLPVRVPGIGAGPTPVVDTPYDTTVINREYDGWADLPDRPLNVLADLNALAGIVYVHGHYDEADLDPSHVPADHVTTVVNTVGGKTTTYLVPTKFLPLVQPLRDLGVPEPVVAAIEHALRPVVDAGYSRNDAKPVVPAKPEAPEPRPASEPAVAAPVHVVDQDDEPAAKPAKRPAVRLSPIAKPGKAGTAPEAAEHDVEAPAASSPSTGAGEAATDAPSPADGPRGAAQGDGTGEAGSDAGKGDSAAA</sequence>
<name>A0A411B5L2_9CAUD</name>
<keyword evidence="3" id="KW-0378">Hydrolase</keyword>
<dbReference type="Proteomes" id="UP000290045">
    <property type="component" value="Segment"/>
</dbReference>
<feature type="compositionally biased region" description="Low complexity" evidence="1">
    <location>
        <begin position="344"/>
        <end position="359"/>
    </location>
</feature>
<keyword evidence="4" id="KW-1185">Reference proteome</keyword>
<evidence type="ECO:0000313" key="3">
    <source>
        <dbReference type="EMBL" id="QAX95636.1"/>
    </source>
</evidence>
<dbReference type="EMBL" id="MK460246">
    <property type="protein sequence ID" value="QAX95636.1"/>
    <property type="molecule type" value="Genomic_DNA"/>
</dbReference>
<dbReference type="GeneID" id="60325162"/>
<dbReference type="SUPFAM" id="SSF53474">
    <property type="entry name" value="alpha/beta-Hydrolases"/>
    <property type="match status" value="1"/>
</dbReference>
<organism evidence="3 4">
    <name type="scientific">Mycobacterium phage Nibb</name>
    <dbReference type="NCBI Taxonomy" id="2510585"/>
    <lineage>
        <taxon>Viruses</taxon>
        <taxon>Duplodnaviria</taxon>
        <taxon>Heunggongvirae</taxon>
        <taxon>Uroviricota</taxon>
        <taxon>Caudoviricetes</taxon>
        <taxon>Weiservirinae</taxon>
        <taxon>Anayavirus</taxon>
        <taxon>Anayavirus nibb</taxon>
    </lineage>
</organism>
<dbReference type="InterPro" id="IPR013228">
    <property type="entry name" value="PE-PPE_C"/>
</dbReference>
<feature type="domain" description="PE-PPE" evidence="2">
    <location>
        <begin position="68"/>
        <end position="272"/>
    </location>
</feature>
<proteinExistence type="predicted"/>
<dbReference type="InterPro" id="IPR029058">
    <property type="entry name" value="AB_hydrolase_fold"/>
</dbReference>
<evidence type="ECO:0000259" key="2">
    <source>
        <dbReference type="Pfam" id="PF08237"/>
    </source>
</evidence>
<evidence type="ECO:0000313" key="4">
    <source>
        <dbReference type="Proteomes" id="UP000290045"/>
    </source>
</evidence>
<protein>
    <submittedName>
        <fullName evidence="3">Hydrolase</fullName>
    </submittedName>
</protein>
<dbReference type="Gene3D" id="3.40.50.1820">
    <property type="entry name" value="alpha/beta hydrolase"/>
    <property type="match status" value="1"/>
</dbReference>